<dbReference type="PROSITE" id="PS50994">
    <property type="entry name" value="INTEGRASE"/>
    <property type="match status" value="1"/>
</dbReference>
<comment type="caution">
    <text evidence="2">The sequence shown here is derived from an EMBL/GenBank/DDBJ whole genome shotgun (WGS) entry which is preliminary data.</text>
</comment>
<dbReference type="InterPro" id="IPR012337">
    <property type="entry name" value="RNaseH-like_sf"/>
</dbReference>
<keyword evidence="3" id="KW-1185">Reference proteome</keyword>
<sequence>MLTVSQQQYIRLMREIEGCSISDIANRTKVNWRTAKKYADCDDWNMKVGPKQRKYPVMGTYQEIVDTWLMEDACVPKKQRHTATRIYQRLVDEHQFIGSIRTVSDFVKKRKEALVLEEAQAYQKLEHPGGEAQVDFCTVHVSKEGKLLEYKLLLASFPYSNAAFVYPLPKENQECFLEGLKQVFEQMGGVPKRIWFDNLSAAVIAIEKEGKRQCTDGFIRFSAHYRFDAVFCNPYSGNEKGHVENKCGYSRRNWCVPIPLFTTHEEFATELLQQAADDQKRLHYEKKFSSMYYGKKKRTNCLHCLIILMMSFG</sequence>
<evidence type="ECO:0000259" key="1">
    <source>
        <dbReference type="PROSITE" id="PS50994"/>
    </source>
</evidence>
<dbReference type="SUPFAM" id="SSF53098">
    <property type="entry name" value="Ribonuclease H-like"/>
    <property type="match status" value="1"/>
</dbReference>
<dbReference type="PANTHER" id="PTHR35004">
    <property type="entry name" value="TRANSPOSASE RV3428C-RELATED"/>
    <property type="match status" value="1"/>
</dbReference>
<gene>
    <name evidence="2" type="primary">istA</name>
    <name evidence="2" type="ORF">LMF89_25415</name>
</gene>
<accession>A0ABS8HZU3</accession>
<dbReference type="RefSeq" id="WP_229537538.1">
    <property type="nucleotide sequence ID" value="NZ_JAJHJB010000096.1"/>
</dbReference>
<protein>
    <submittedName>
        <fullName evidence="2">IS21 family transposase</fullName>
    </submittedName>
</protein>
<reference evidence="2" key="1">
    <citation type="submission" date="2021-11" db="EMBL/GenBank/DDBJ databases">
        <title>Description of a new species Pelosinus isolated from the bottom sediments of Lake Baikal.</title>
        <authorList>
            <person name="Zakharyuk A."/>
        </authorList>
    </citation>
    <scope>NUCLEOTIDE SEQUENCE</scope>
    <source>
        <strain evidence="2">Bkl1</strain>
    </source>
</reference>
<dbReference type="InterPro" id="IPR036397">
    <property type="entry name" value="RNaseH_sf"/>
</dbReference>
<dbReference type="Proteomes" id="UP001165492">
    <property type="component" value="Unassembled WGS sequence"/>
</dbReference>
<dbReference type="NCBIfam" id="NF033546">
    <property type="entry name" value="transpos_IS21"/>
    <property type="match status" value="1"/>
</dbReference>
<dbReference type="EMBL" id="JAJHJB010000096">
    <property type="protein sequence ID" value="MCC5468678.1"/>
    <property type="molecule type" value="Genomic_DNA"/>
</dbReference>
<evidence type="ECO:0000313" key="2">
    <source>
        <dbReference type="EMBL" id="MCC5468678.1"/>
    </source>
</evidence>
<proteinExistence type="predicted"/>
<dbReference type="Gene3D" id="3.30.420.10">
    <property type="entry name" value="Ribonuclease H-like superfamily/Ribonuclease H"/>
    <property type="match status" value="1"/>
</dbReference>
<dbReference type="PANTHER" id="PTHR35004:SF7">
    <property type="entry name" value="INTEGRASE PROTEIN"/>
    <property type="match status" value="1"/>
</dbReference>
<name>A0ABS8HZU3_9FIRM</name>
<organism evidence="2 3">
    <name type="scientific">Pelosinus baikalensis</name>
    <dbReference type="NCBI Taxonomy" id="2892015"/>
    <lineage>
        <taxon>Bacteria</taxon>
        <taxon>Bacillati</taxon>
        <taxon>Bacillota</taxon>
        <taxon>Negativicutes</taxon>
        <taxon>Selenomonadales</taxon>
        <taxon>Sporomusaceae</taxon>
        <taxon>Pelosinus</taxon>
    </lineage>
</organism>
<dbReference type="InterPro" id="IPR001584">
    <property type="entry name" value="Integrase_cat-core"/>
</dbReference>
<feature type="domain" description="Integrase catalytic" evidence="1">
    <location>
        <begin position="124"/>
        <end position="244"/>
    </location>
</feature>
<evidence type="ECO:0000313" key="3">
    <source>
        <dbReference type="Proteomes" id="UP001165492"/>
    </source>
</evidence>